<dbReference type="InterPro" id="IPR009839">
    <property type="entry name" value="SseB_N"/>
</dbReference>
<evidence type="ECO:0000313" key="3">
    <source>
        <dbReference type="Proteomes" id="UP000762703"/>
    </source>
</evidence>
<evidence type="ECO:0000259" key="1">
    <source>
        <dbReference type="Pfam" id="PF07179"/>
    </source>
</evidence>
<sequence>MDNELKEDSVVDNSKLEELMKQDLTPEMQSEFFEILKESQLFMPVVYSENIFEGIENMEEGDVFQPKEQVGFNINYLTDKDGNRILPLFTSSEIMKSIGLESSVYVLYMSDLAEMLKQTDNYAFISINPLTSFDINMSVEAFLNLFMEENEYIKILKDMLKLLKDASVELEENYNFFLRTDDDFMKENAVDGVFTPAIPFNISTREDFNDDLKYLNVLILPEGAKILFLGDIVEENQFDTVIAPGTEFKFVEDLDDFTRVWVCGAQPFYDE</sequence>
<proteinExistence type="predicted"/>
<comment type="caution">
    <text evidence="2">The sequence shown here is derived from an EMBL/GenBank/DDBJ whole genome shotgun (WGS) entry which is preliminary data.</text>
</comment>
<feature type="domain" description="SseB protein N-terminal" evidence="1">
    <location>
        <begin position="17"/>
        <end position="136"/>
    </location>
</feature>
<evidence type="ECO:0000313" key="2">
    <source>
        <dbReference type="EMBL" id="MBE6505903.1"/>
    </source>
</evidence>
<gene>
    <name evidence="2" type="ORF">E7Z73_09270</name>
</gene>
<dbReference type="AlphaFoldDB" id="A0A8T3VL19"/>
<name>A0A8T3VL19_9EURY</name>
<protein>
    <submittedName>
        <fullName evidence="2">SseB family protein</fullName>
    </submittedName>
</protein>
<dbReference type="Pfam" id="PF07179">
    <property type="entry name" value="SseB"/>
    <property type="match status" value="1"/>
</dbReference>
<organism evidence="2 3">
    <name type="scientific">Methanobrevibacter millerae</name>
    <dbReference type="NCBI Taxonomy" id="230361"/>
    <lineage>
        <taxon>Archaea</taxon>
        <taxon>Methanobacteriati</taxon>
        <taxon>Methanobacteriota</taxon>
        <taxon>Methanomada group</taxon>
        <taxon>Methanobacteria</taxon>
        <taxon>Methanobacteriales</taxon>
        <taxon>Methanobacteriaceae</taxon>
        <taxon>Methanobrevibacter</taxon>
    </lineage>
</organism>
<dbReference type="EMBL" id="SUTE01000075">
    <property type="protein sequence ID" value="MBE6505903.1"/>
    <property type="molecule type" value="Genomic_DNA"/>
</dbReference>
<dbReference type="RefSeq" id="WP_303737556.1">
    <property type="nucleotide sequence ID" value="NZ_SUTE01000075.1"/>
</dbReference>
<reference evidence="2" key="1">
    <citation type="submission" date="2019-04" db="EMBL/GenBank/DDBJ databases">
        <title>Evolution of Biomass-Degrading Anaerobic Consortia Revealed by Metagenomics.</title>
        <authorList>
            <person name="Peng X."/>
        </authorList>
    </citation>
    <scope>NUCLEOTIDE SEQUENCE</scope>
    <source>
        <strain evidence="2">SIG12</strain>
    </source>
</reference>
<dbReference type="Proteomes" id="UP000762703">
    <property type="component" value="Unassembled WGS sequence"/>
</dbReference>
<accession>A0A8T3VL19</accession>